<dbReference type="AlphaFoldDB" id="A0A409WZ42"/>
<evidence type="ECO:0000313" key="2">
    <source>
        <dbReference type="EMBL" id="PPQ83749.1"/>
    </source>
</evidence>
<sequence length="479" mass="53282">MTRSGKKYDSASIDESSREAPIEEIETVTLDLDSEPYFERALLADCYRGATDSDDCEGHTLTDDRSPPSHQDVVVKEVPRPAASFTKKNGRAKDQVHSKARRRAQERRKAREFPKLPPKYRPHLAILRLCSAINHTFSDLCSEDLPAAAGGWVGKRPVVSQDSTVVIEELKSRGFSSLRWNGIKPHMISDRKRRIMVALAGKPTDADWDDLIDEASNLLTTARELALATRVFKASEMSHRRGRFFQLPTGVSFGGGSTRPGNLAHTVGEQNVLKKLLAHRSIKRIVGFQHASFALYAPKLYEHYRKTLARLYEHEPHLQPNFPSISPFPAMTFNLGPSTATVEHADFGNVAHGWCAITALGNYDPDKEGHLILYDLKLIITFPPGSTVLIPSAVFRHGNTQLVAPNSYRQSITQYCAGGLFRWVRYGFRTGKDLAALDPSGKMKKDADGDLQTKTQEALSLFSTLDSLADDRAKILRSS</sequence>
<name>A0A409WZ42_9AGAR</name>
<dbReference type="Gene3D" id="3.60.130.30">
    <property type="match status" value="1"/>
</dbReference>
<proteinExistence type="predicted"/>
<dbReference type="OrthoDB" id="3202607at2759"/>
<dbReference type="STRING" id="231916.A0A409WZ42"/>
<accession>A0A409WZ42</accession>
<evidence type="ECO:0000313" key="3">
    <source>
        <dbReference type="Proteomes" id="UP000284706"/>
    </source>
</evidence>
<feature type="region of interest" description="Disordered" evidence="1">
    <location>
        <begin position="80"/>
        <end position="111"/>
    </location>
</feature>
<reference evidence="2 3" key="1">
    <citation type="journal article" date="2018" name="Evol. Lett.">
        <title>Horizontal gene cluster transfer increased hallucinogenic mushroom diversity.</title>
        <authorList>
            <person name="Reynolds H.T."/>
            <person name="Vijayakumar V."/>
            <person name="Gluck-Thaler E."/>
            <person name="Korotkin H.B."/>
            <person name="Matheny P.B."/>
            <person name="Slot J.C."/>
        </authorList>
    </citation>
    <scope>NUCLEOTIDE SEQUENCE [LARGE SCALE GENOMIC DNA]</scope>
    <source>
        <strain evidence="2 3">SRW20</strain>
    </source>
</reference>
<dbReference type="Proteomes" id="UP000284706">
    <property type="component" value="Unassembled WGS sequence"/>
</dbReference>
<comment type="caution">
    <text evidence="2">The sequence shown here is derived from an EMBL/GenBank/DDBJ whole genome shotgun (WGS) entry which is preliminary data.</text>
</comment>
<protein>
    <submittedName>
        <fullName evidence="2">Uncharacterized protein</fullName>
    </submittedName>
</protein>
<feature type="region of interest" description="Disordered" evidence="1">
    <location>
        <begin position="1"/>
        <end position="24"/>
    </location>
</feature>
<evidence type="ECO:0000256" key="1">
    <source>
        <dbReference type="SAM" id="MobiDB-lite"/>
    </source>
</evidence>
<organism evidence="2 3">
    <name type="scientific">Gymnopilus dilepis</name>
    <dbReference type="NCBI Taxonomy" id="231916"/>
    <lineage>
        <taxon>Eukaryota</taxon>
        <taxon>Fungi</taxon>
        <taxon>Dikarya</taxon>
        <taxon>Basidiomycota</taxon>
        <taxon>Agaricomycotina</taxon>
        <taxon>Agaricomycetes</taxon>
        <taxon>Agaricomycetidae</taxon>
        <taxon>Agaricales</taxon>
        <taxon>Agaricineae</taxon>
        <taxon>Hymenogastraceae</taxon>
        <taxon>Gymnopilus</taxon>
    </lineage>
</organism>
<keyword evidence="3" id="KW-1185">Reference proteome</keyword>
<dbReference type="InParanoid" id="A0A409WZ42"/>
<dbReference type="EMBL" id="NHYE01004579">
    <property type="protein sequence ID" value="PPQ83749.1"/>
    <property type="molecule type" value="Genomic_DNA"/>
</dbReference>
<gene>
    <name evidence="2" type="ORF">CVT26_007541</name>
</gene>